<dbReference type="Gene3D" id="3.30.160.60">
    <property type="entry name" value="Classic Zinc Finger"/>
    <property type="match status" value="1"/>
</dbReference>
<gene>
    <name evidence="4" type="ORF">CBOVIS_LOCUS6196</name>
</gene>
<keyword evidence="1" id="KW-0862">Zinc</keyword>
<dbReference type="SUPFAM" id="SSF57667">
    <property type="entry name" value="beta-beta-alpha zinc fingers"/>
    <property type="match status" value="1"/>
</dbReference>
<accession>A0A8S1ENQ1</accession>
<reference evidence="4 5" key="1">
    <citation type="submission" date="2020-04" db="EMBL/GenBank/DDBJ databases">
        <authorList>
            <person name="Laetsch R D."/>
            <person name="Stevens L."/>
            <person name="Kumar S."/>
            <person name="Blaxter L. M."/>
        </authorList>
    </citation>
    <scope>NUCLEOTIDE SEQUENCE [LARGE SCALE GENOMIC DNA]</scope>
</reference>
<keyword evidence="1" id="KW-0863">Zinc-finger</keyword>
<evidence type="ECO:0000256" key="2">
    <source>
        <dbReference type="SAM" id="MobiDB-lite"/>
    </source>
</evidence>
<evidence type="ECO:0000313" key="4">
    <source>
        <dbReference type="EMBL" id="CAB3403777.1"/>
    </source>
</evidence>
<dbReference type="GO" id="GO:0008270">
    <property type="term" value="F:zinc ion binding"/>
    <property type="evidence" value="ECO:0007669"/>
    <property type="project" value="UniProtKB-KW"/>
</dbReference>
<dbReference type="InterPro" id="IPR013087">
    <property type="entry name" value="Znf_C2H2_type"/>
</dbReference>
<evidence type="ECO:0000256" key="1">
    <source>
        <dbReference type="PROSITE-ProRule" id="PRU00042"/>
    </source>
</evidence>
<dbReference type="AlphaFoldDB" id="A0A8S1ENQ1"/>
<feature type="region of interest" description="Disordered" evidence="2">
    <location>
        <begin position="43"/>
        <end position="63"/>
    </location>
</feature>
<name>A0A8S1ENQ1_9PELO</name>
<feature type="region of interest" description="Disordered" evidence="2">
    <location>
        <begin position="290"/>
        <end position="317"/>
    </location>
</feature>
<feature type="compositionally biased region" description="Basic and acidic residues" evidence="2">
    <location>
        <begin position="89"/>
        <end position="98"/>
    </location>
</feature>
<keyword evidence="5" id="KW-1185">Reference proteome</keyword>
<evidence type="ECO:0000259" key="3">
    <source>
        <dbReference type="PROSITE" id="PS50157"/>
    </source>
</evidence>
<organism evidence="4 5">
    <name type="scientific">Caenorhabditis bovis</name>
    <dbReference type="NCBI Taxonomy" id="2654633"/>
    <lineage>
        <taxon>Eukaryota</taxon>
        <taxon>Metazoa</taxon>
        <taxon>Ecdysozoa</taxon>
        <taxon>Nematoda</taxon>
        <taxon>Chromadorea</taxon>
        <taxon>Rhabditida</taxon>
        <taxon>Rhabditina</taxon>
        <taxon>Rhabditomorpha</taxon>
        <taxon>Rhabditoidea</taxon>
        <taxon>Rhabditidae</taxon>
        <taxon>Peloderinae</taxon>
        <taxon>Caenorhabditis</taxon>
    </lineage>
</organism>
<comment type="caution">
    <text evidence="4">The sequence shown here is derived from an EMBL/GenBank/DDBJ whole genome shotgun (WGS) entry which is preliminary data.</text>
</comment>
<dbReference type="OrthoDB" id="5834219at2759"/>
<feature type="compositionally biased region" description="Basic and acidic residues" evidence="2">
    <location>
        <begin position="290"/>
        <end position="304"/>
    </location>
</feature>
<feature type="compositionally biased region" description="Acidic residues" evidence="2">
    <location>
        <begin position="99"/>
        <end position="115"/>
    </location>
</feature>
<dbReference type="PROSITE" id="PS00028">
    <property type="entry name" value="ZINC_FINGER_C2H2_1"/>
    <property type="match status" value="1"/>
</dbReference>
<keyword evidence="1" id="KW-0479">Metal-binding</keyword>
<dbReference type="PROSITE" id="PS50157">
    <property type="entry name" value="ZINC_FINGER_C2H2_2"/>
    <property type="match status" value="1"/>
</dbReference>
<dbReference type="EMBL" id="CADEPM010000004">
    <property type="protein sequence ID" value="CAB3403777.1"/>
    <property type="molecule type" value="Genomic_DNA"/>
</dbReference>
<feature type="region of interest" description="Disordered" evidence="2">
    <location>
        <begin position="86"/>
        <end position="115"/>
    </location>
</feature>
<dbReference type="Proteomes" id="UP000494206">
    <property type="component" value="Unassembled WGS sequence"/>
</dbReference>
<protein>
    <recommendedName>
        <fullName evidence="3">C2H2-type domain-containing protein</fullName>
    </recommendedName>
</protein>
<dbReference type="InterPro" id="IPR036236">
    <property type="entry name" value="Znf_C2H2_sf"/>
</dbReference>
<feature type="domain" description="C2H2-type" evidence="3">
    <location>
        <begin position="189"/>
        <end position="217"/>
    </location>
</feature>
<evidence type="ECO:0000313" key="5">
    <source>
        <dbReference type="Proteomes" id="UP000494206"/>
    </source>
</evidence>
<proteinExistence type="predicted"/>
<sequence length="317" mass="35211">MYVLLNLKDEAMLQSVVQLLFSHGHRTLSIGETIENLCPTCEKSSAAADAPPPPPEFTCSTPIKQNSKPYLKRAYDNVSPIMANAPSSKYEEVSVKEEPSDEGNDEPDMTGDIEEDTDSFNLSQALELFDQTKQNEAKSGGKKTKHEEPFGELFQCQLCKKCISRHGQYANLLNHLSRHARLHASKKQYCCPKCGSSYTRRYLASAHIKEVHNDMSTEPHDYAHELREEYKSLLEICFPGAGHRRGKSSSAEYSSSVKTAIMSILDENDIFLPQSELSLNESVKRDVVEVHVGSDKATSVKEEPGDGPSPKSAKLDS</sequence>